<organism evidence="2 3">
    <name type="scientific">Macrolepiota fuliginosa MF-IS2</name>
    <dbReference type="NCBI Taxonomy" id="1400762"/>
    <lineage>
        <taxon>Eukaryota</taxon>
        <taxon>Fungi</taxon>
        <taxon>Dikarya</taxon>
        <taxon>Basidiomycota</taxon>
        <taxon>Agaricomycotina</taxon>
        <taxon>Agaricomycetes</taxon>
        <taxon>Agaricomycetidae</taxon>
        <taxon>Agaricales</taxon>
        <taxon>Agaricineae</taxon>
        <taxon>Agaricaceae</taxon>
        <taxon>Macrolepiota</taxon>
    </lineage>
</organism>
<dbReference type="AlphaFoldDB" id="A0A9P5X0Y3"/>
<protein>
    <submittedName>
        <fullName evidence="2">Uncharacterized protein</fullName>
    </submittedName>
</protein>
<feature type="compositionally biased region" description="Polar residues" evidence="1">
    <location>
        <begin position="84"/>
        <end position="95"/>
    </location>
</feature>
<feature type="region of interest" description="Disordered" evidence="1">
    <location>
        <begin position="272"/>
        <end position="350"/>
    </location>
</feature>
<sequence>MPVLSIERKLSQSQEDPPIRRSVSLSRLELNVDKPLPSPNPSSFNRTTLPLLRTPSPGPPLLAELSTIIEVDSSGISKHVPLLTPSTGSSHSLSPPTSPNHDDSEDHTIRRPVLHPPATPLMASSPLFPSTPAQPTSSSSSADADESGITDAELELSMSQLASQVKDAMARTSWTGNDKAFVFDGDTESNNDTDSAADANASLLAVVDVKLESSPGSPTSEIWNDDLSHVNNSTSSVVNPNELHDLADATMDLGSLDPDLRAAVSHSVSYNHTSFRKPTSPSSIGHSSASGKTVRLSSPPLRPPNHPHSIPRSVSASSVPSAAASTSSTSTSRSALAQATQAGSNSNIPQAKIRVASTFLPRLRSPTPQSHSAPVSAKNSPSPQKMNFDLGRGSGSTASPRSPAAEWRSSCSFWIC</sequence>
<evidence type="ECO:0000313" key="3">
    <source>
        <dbReference type="Proteomes" id="UP000807342"/>
    </source>
</evidence>
<gene>
    <name evidence="2" type="ORF">P691DRAFT_764887</name>
</gene>
<accession>A0A9P5X0Y3</accession>
<reference evidence="2" key="1">
    <citation type="submission" date="2020-11" db="EMBL/GenBank/DDBJ databases">
        <authorList>
            <consortium name="DOE Joint Genome Institute"/>
            <person name="Ahrendt S."/>
            <person name="Riley R."/>
            <person name="Andreopoulos W."/>
            <person name="Labutti K."/>
            <person name="Pangilinan J."/>
            <person name="Ruiz-Duenas F.J."/>
            <person name="Barrasa J.M."/>
            <person name="Sanchez-Garcia M."/>
            <person name="Camarero S."/>
            <person name="Miyauchi S."/>
            <person name="Serrano A."/>
            <person name="Linde D."/>
            <person name="Babiker R."/>
            <person name="Drula E."/>
            <person name="Ayuso-Fernandez I."/>
            <person name="Pacheco R."/>
            <person name="Padilla G."/>
            <person name="Ferreira P."/>
            <person name="Barriuso J."/>
            <person name="Kellner H."/>
            <person name="Castanera R."/>
            <person name="Alfaro M."/>
            <person name="Ramirez L."/>
            <person name="Pisabarro A.G."/>
            <person name="Kuo A."/>
            <person name="Tritt A."/>
            <person name="Lipzen A."/>
            <person name="He G."/>
            <person name="Yan M."/>
            <person name="Ng V."/>
            <person name="Cullen D."/>
            <person name="Martin F."/>
            <person name="Rosso M.-N."/>
            <person name="Henrissat B."/>
            <person name="Hibbett D."/>
            <person name="Martinez A.T."/>
            <person name="Grigoriev I.V."/>
        </authorList>
    </citation>
    <scope>NUCLEOTIDE SEQUENCE</scope>
    <source>
        <strain evidence="2">MF-IS2</strain>
    </source>
</reference>
<evidence type="ECO:0000256" key="1">
    <source>
        <dbReference type="SAM" id="MobiDB-lite"/>
    </source>
</evidence>
<feature type="compositionally biased region" description="Low complexity" evidence="1">
    <location>
        <begin position="311"/>
        <end position="342"/>
    </location>
</feature>
<evidence type="ECO:0000313" key="2">
    <source>
        <dbReference type="EMBL" id="KAF9442773.1"/>
    </source>
</evidence>
<name>A0A9P5X0Y3_9AGAR</name>
<dbReference type="EMBL" id="MU151569">
    <property type="protein sequence ID" value="KAF9442773.1"/>
    <property type="molecule type" value="Genomic_DNA"/>
</dbReference>
<feature type="region of interest" description="Disordered" evidence="1">
    <location>
        <begin position="80"/>
        <end position="148"/>
    </location>
</feature>
<comment type="caution">
    <text evidence="2">The sequence shown here is derived from an EMBL/GenBank/DDBJ whole genome shotgun (WGS) entry which is preliminary data.</text>
</comment>
<keyword evidence="3" id="KW-1185">Reference proteome</keyword>
<dbReference type="OrthoDB" id="3216045at2759"/>
<feature type="compositionally biased region" description="Basic and acidic residues" evidence="1">
    <location>
        <begin position="1"/>
        <end position="10"/>
    </location>
</feature>
<dbReference type="Proteomes" id="UP000807342">
    <property type="component" value="Unassembled WGS sequence"/>
</dbReference>
<feature type="compositionally biased region" description="Low complexity" evidence="1">
    <location>
        <begin position="130"/>
        <end position="142"/>
    </location>
</feature>
<feature type="region of interest" description="Disordered" evidence="1">
    <location>
        <begin position="1"/>
        <end position="61"/>
    </location>
</feature>
<feature type="compositionally biased region" description="Basic and acidic residues" evidence="1">
    <location>
        <begin position="100"/>
        <end position="109"/>
    </location>
</feature>
<feature type="region of interest" description="Disordered" evidence="1">
    <location>
        <begin position="363"/>
        <end position="408"/>
    </location>
</feature>
<feature type="compositionally biased region" description="Polar residues" evidence="1">
    <location>
        <begin position="366"/>
        <end position="385"/>
    </location>
</feature>
<feature type="compositionally biased region" description="Low complexity" evidence="1">
    <location>
        <begin position="280"/>
        <end position="290"/>
    </location>
</feature>
<proteinExistence type="predicted"/>